<protein>
    <submittedName>
        <fullName evidence="2">Uncharacterized protein</fullName>
    </submittedName>
</protein>
<sequence>MRARRIALTALVVGFVFAVVMTLRYAVYGCWADRFGRCIHWWMIRDYPLGVLVAGVLGLLMGLWQARGEAA</sequence>
<feature type="transmembrane region" description="Helical" evidence="1">
    <location>
        <begin position="47"/>
        <end position="66"/>
    </location>
</feature>
<gene>
    <name evidence="2" type="ORF">GCM10009030_16210</name>
</gene>
<dbReference type="EMBL" id="BMOU01000002">
    <property type="protein sequence ID" value="GGN92200.1"/>
    <property type="molecule type" value="Genomic_DNA"/>
</dbReference>
<keyword evidence="1" id="KW-0472">Membrane</keyword>
<reference evidence="2" key="1">
    <citation type="journal article" date="2014" name="Int. J. Syst. Evol. Microbiol.">
        <title>Complete genome sequence of Corynebacterium casei LMG S-19264T (=DSM 44701T), isolated from a smear-ripened cheese.</title>
        <authorList>
            <consortium name="US DOE Joint Genome Institute (JGI-PGF)"/>
            <person name="Walter F."/>
            <person name="Albersmeier A."/>
            <person name="Kalinowski J."/>
            <person name="Ruckert C."/>
        </authorList>
    </citation>
    <scope>NUCLEOTIDE SEQUENCE</scope>
    <source>
        <strain evidence="2">JCM 17820</strain>
    </source>
</reference>
<dbReference type="AlphaFoldDB" id="A0A830GKC6"/>
<evidence type="ECO:0000313" key="3">
    <source>
        <dbReference type="Proteomes" id="UP000605784"/>
    </source>
</evidence>
<proteinExistence type="predicted"/>
<evidence type="ECO:0000313" key="2">
    <source>
        <dbReference type="EMBL" id="GGN92200.1"/>
    </source>
</evidence>
<organism evidence="2 3">
    <name type="scientific">Haloarcula pellucida</name>
    <dbReference type="NCBI Taxonomy" id="1427151"/>
    <lineage>
        <taxon>Archaea</taxon>
        <taxon>Methanobacteriati</taxon>
        <taxon>Methanobacteriota</taxon>
        <taxon>Stenosarchaea group</taxon>
        <taxon>Halobacteria</taxon>
        <taxon>Halobacteriales</taxon>
        <taxon>Haloarculaceae</taxon>
        <taxon>Haloarcula</taxon>
    </lineage>
</organism>
<keyword evidence="3" id="KW-1185">Reference proteome</keyword>
<comment type="caution">
    <text evidence="2">The sequence shown here is derived from an EMBL/GenBank/DDBJ whole genome shotgun (WGS) entry which is preliminary data.</text>
</comment>
<evidence type="ECO:0000256" key="1">
    <source>
        <dbReference type="SAM" id="Phobius"/>
    </source>
</evidence>
<feature type="transmembrane region" description="Helical" evidence="1">
    <location>
        <begin position="7"/>
        <end position="27"/>
    </location>
</feature>
<reference evidence="2" key="2">
    <citation type="submission" date="2020-09" db="EMBL/GenBank/DDBJ databases">
        <authorList>
            <person name="Sun Q."/>
            <person name="Ohkuma M."/>
        </authorList>
    </citation>
    <scope>NUCLEOTIDE SEQUENCE</scope>
    <source>
        <strain evidence="2">JCM 17820</strain>
    </source>
</reference>
<dbReference type="RefSeq" id="WP_188996290.1">
    <property type="nucleotide sequence ID" value="NZ_BMOU01000002.1"/>
</dbReference>
<accession>A0A830GKC6</accession>
<keyword evidence="1" id="KW-1133">Transmembrane helix</keyword>
<dbReference type="Proteomes" id="UP000605784">
    <property type="component" value="Unassembled WGS sequence"/>
</dbReference>
<keyword evidence="1" id="KW-0812">Transmembrane</keyword>
<name>A0A830GKC6_9EURY</name>